<accession>A0ABM5N849</accession>
<evidence type="ECO:0008006" key="3">
    <source>
        <dbReference type="Google" id="ProtNLM"/>
    </source>
</evidence>
<keyword evidence="1" id="KW-0614">Plasmid</keyword>
<proteinExistence type="predicted"/>
<dbReference type="InterPro" id="IPR013785">
    <property type="entry name" value="Aldolase_TIM"/>
</dbReference>
<protein>
    <recommendedName>
        <fullName evidence="3">Fructose-6-phosphate aldolase</fullName>
    </recommendedName>
</protein>
<reference evidence="1 2" key="1">
    <citation type="submission" date="2011-07" db="EMBL/GenBank/DDBJ databases">
        <title>The complete genome of plasmid 2 of Emticicia oligotrophica DSM 17448.</title>
        <authorList>
            <consortium name="US DOE Joint Genome Institute (JGI-PGF)"/>
            <person name="Lucas S."/>
            <person name="Han J."/>
            <person name="Lapidus A."/>
            <person name="Bruce D."/>
            <person name="Goodwin L."/>
            <person name="Pitluck S."/>
            <person name="Peters L."/>
            <person name="Kyrpides N."/>
            <person name="Mavromatis K."/>
            <person name="Ivanova N."/>
            <person name="Ovchinnikova G."/>
            <person name="Teshima H."/>
            <person name="Detter J.C."/>
            <person name="Tapia R."/>
            <person name="Han C."/>
            <person name="Land M."/>
            <person name="Hauser L."/>
            <person name="Markowitz V."/>
            <person name="Cheng J.-F."/>
            <person name="Hugenholtz P."/>
            <person name="Woyke T."/>
            <person name="Wu D."/>
            <person name="Tindall B."/>
            <person name="Pomrenke H."/>
            <person name="Brambilla E."/>
            <person name="Klenk H.-P."/>
            <person name="Eisen J.A."/>
        </authorList>
    </citation>
    <scope>NUCLEOTIDE SEQUENCE [LARGE SCALE GENOMIC DNA]</scope>
    <source>
        <strain evidence="2">DSM 17448 / GPTSA100-15</strain>
        <plasmid evidence="1 2">pEMTOL02</plasmid>
    </source>
</reference>
<dbReference type="EMBL" id="CP002963">
    <property type="protein sequence ID" value="AFK05648.1"/>
    <property type="molecule type" value="Genomic_DNA"/>
</dbReference>
<name>A0ABM5N849_EMTOG</name>
<gene>
    <name evidence="1" type="ORF">Emtol_0133</name>
</gene>
<keyword evidence="2" id="KW-1185">Reference proteome</keyword>
<evidence type="ECO:0000313" key="2">
    <source>
        <dbReference type="Proteomes" id="UP000002875"/>
    </source>
</evidence>
<sequence>MKFFIDTANLAEIKEANDLGVLDGVIKSFING</sequence>
<evidence type="ECO:0000313" key="1">
    <source>
        <dbReference type="EMBL" id="AFK05648.1"/>
    </source>
</evidence>
<dbReference type="Proteomes" id="UP000002875">
    <property type="component" value="Plasmid pEMTOL02"/>
</dbReference>
<dbReference type="Gene3D" id="3.20.20.70">
    <property type="entry name" value="Aldolase class I"/>
    <property type="match status" value="1"/>
</dbReference>
<organism evidence="1 2">
    <name type="scientific">Emticicia oligotrophica (strain DSM 17448 / CIP 109782 / MTCC 6937 / GPTSA100-15)</name>
    <dbReference type="NCBI Taxonomy" id="929562"/>
    <lineage>
        <taxon>Bacteria</taxon>
        <taxon>Pseudomonadati</taxon>
        <taxon>Bacteroidota</taxon>
        <taxon>Cytophagia</taxon>
        <taxon>Cytophagales</taxon>
        <taxon>Leadbetterellaceae</taxon>
        <taxon>Emticicia</taxon>
    </lineage>
</organism>
<geneLocation type="plasmid" evidence="1 2">
    <name>pEMTOL02</name>
</geneLocation>